<reference evidence="1 2" key="2">
    <citation type="submission" date="2018-11" db="EMBL/GenBank/DDBJ databases">
        <authorList>
            <consortium name="Pathogen Informatics"/>
        </authorList>
    </citation>
    <scope>NUCLEOTIDE SEQUENCE [LARGE SCALE GENOMIC DNA]</scope>
</reference>
<accession>A0A183J0S3</accession>
<dbReference type="EMBL" id="UZAM01012757">
    <property type="protein sequence ID" value="VDP23333.1"/>
    <property type="molecule type" value="Genomic_DNA"/>
</dbReference>
<organism evidence="3">
    <name type="scientific">Soboliphyme baturini</name>
    <dbReference type="NCBI Taxonomy" id="241478"/>
    <lineage>
        <taxon>Eukaryota</taxon>
        <taxon>Metazoa</taxon>
        <taxon>Ecdysozoa</taxon>
        <taxon>Nematoda</taxon>
        <taxon>Enoplea</taxon>
        <taxon>Dorylaimia</taxon>
        <taxon>Dioctophymatida</taxon>
        <taxon>Dioctophymatoidea</taxon>
        <taxon>Soboliphymatidae</taxon>
        <taxon>Soboliphyme</taxon>
    </lineage>
</organism>
<evidence type="ECO:0000313" key="1">
    <source>
        <dbReference type="EMBL" id="VDP23333.1"/>
    </source>
</evidence>
<evidence type="ECO:0000313" key="2">
    <source>
        <dbReference type="Proteomes" id="UP000270296"/>
    </source>
</evidence>
<gene>
    <name evidence="1" type="ORF">SBAD_LOCUS9470</name>
</gene>
<dbReference type="WBParaSite" id="SBAD_0000981701-mRNA-1">
    <property type="protein sequence ID" value="SBAD_0000981701-mRNA-1"/>
    <property type="gene ID" value="SBAD_0000981701"/>
</dbReference>
<evidence type="ECO:0000313" key="3">
    <source>
        <dbReference type="WBParaSite" id="SBAD_0000981701-mRNA-1"/>
    </source>
</evidence>
<keyword evidence="2" id="KW-1185">Reference proteome</keyword>
<name>A0A183J0S3_9BILA</name>
<dbReference type="Proteomes" id="UP000270296">
    <property type="component" value="Unassembled WGS sequence"/>
</dbReference>
<proteinExistence type="predicted"/>
<reference evidence="3" key="1">
    <citation type="submission" date="2016-06" db="UniProtKB">
        <authorList>
            <consortium name="WormBaseParasite"/>
        </authorList>
    </citation>
    <scope>IDENTIFICATION</scope>
</reference>
<protein>
    <submittedName>
        <fullName evidence="1 3">Uncharacterized protein</fullName>
    </submittedName>
</protein>
<dbReference type="AlphaFoldDB" id="A0A183J0S3"/>
<sequence length="77" mass="8416">MTPPQALRHCWLRRKLPRPLDGGNNNVNLNGNVKLAPVGSGDARRMAADGAAANHHLNNDWSINVDSSISRLRLPLI</sequence>